<dbReference type="Pfam" id="PF12733">
    <property type="entry name" value="Cadherin-like"/>
    <property type="match status" value="1"/>
</dbReference>
<dbReference type="PANTHER" id="PTHR36220:SF1">
    <property type="entry name" value="GAMMA TUBULIN COMPLEX COMPONENT C-TERMINAL DOMAIN-CONTAINING PROTEIN"/>
    <property type="match status" value="1"/>
</dbReference>
<organism evidence="4">
    <name type="scientific">anaerobic digester metagenome</name>
    <dbReference type="NCBI Taxonomy" id="1263854"/>
    <lineage>
        <taxon>unclassified sequences</taxon>
        <taxon>metagenomes</taxon>
        <taxon>ecological metagenomes</taxon>
    </lineage>
</organism>
<dbReference type="EMBL" id="CAADRM010000153">
    <property type="protein sequence ID" value="VFU18526.1"/>
    <property type="molecule type" value="Genomic_DNA"/>
</dbReference>
<dbReference type="Pfam" id="PF14312">
    <property type="entry name" value="FG-GAP_2"/>
    <property type="match status" value="2"/>
</dbReference>
<feature type="region of interest" description="Disordered" evidence="2">
    <location>
        <begin position="193"/>
        <end position="213"/>
    </location>
</feature>
<dbReference type="PANTHER" id="PTHR36220">
    <property type="entry name" value="UNNAMED PRODUCT"/>
    <property type="match status" value="1"/>
</dbReference>
<dbReference type="InterPro" id="IPR028994">
    <property type="entry name" value="Integrin_alpha_N"/>
</dbReference>
<name>A0A485M706_9ZZZZ</name>
<accession>A0A485M706</accession>
<dbReference type="SUPFAM" id="SSF69318">
    <property type="entry name" value="Integrin alpha N-terminal domain"/>
    <property type="match status" value="1"/>
</dbReference>
<dbReference type="Gene3D" id="2.130.10.130">
    <property type="entry name" value="Integrin alpha, N-terminal"/>
    <property type="match status" value="1"/>
</dbReference>
<feature type="domain" description="Cadherin-like beta-sandwich-like" evidence="3">
    <location>
        <begin position="3"/>
        <end position="88"/>
    </location>
</feature>
<evidence type="ECO:0000256" key="1">
    <source>
        <dbReference type="ARBA" id="ARBA00022729"/>
    </source>
</evidence>
<protein>
    <recommendedName>
        <fullName evidence="3">Cadherin-like beta-sandwich-like domain-containing protein</fullName>
    </recommendedName>
</protein>
<gene>
    <name evidence="4" type="ORF">SCFA_850002</name>
</gene>
<dbReference type="AlphaFoldDB" id="A0A485M706"/>
<sequence length="224" mass="22693">MASLTISNGQLNPSFSSSISAYATMFVVQSSITLTPTAADAGATIEINGTSVTSGQMSSEITLDPGENDITVLVTAEDGVTTKIYSITASYLSQQAYIKASNTGEGDRFGYRVAISGDTLAVGAPDEDSNATGVNDPDGQSDDNAFGSGAVYVFTRTGDTWTQQAYIKASNTGAGDNFGYSVALSGDSLAVGGPGEASNATGVNAPDGQSDDSALESGAAYILR</sequence>
<keyword evidence="1" id="KW-0732">Signal</keyword>
<reference evidence="4" key="1">
    <citation type="submission" date="2019-03" db="EMBL/GenBank/DDBJ databases">
        <authorList>
            <person name="Hao L."/>
        </authorList>
    </citation>
    <scope>NUCLEOTIDE SEQUENCE</scope>
</reference>
<evidence type="ECO:0000256" key="2">
    <source>
        <dbReference type="SAM" id="MobiDB-lite"/>
    </source>
</evidence>
<evidence type="ECO:0000259" key="3">
    <source>
        <dbReference type="Pfam" id="PF12733"/>
    </source>
</evidence>
<feature type="region of interest" description="Disordered" evidence="2">
    <location>
        <begin position="122"/>
        <end position="144"/>
    </location>
</feature>
<dbReference type="InterPro" id="IPR025883">
    <property type="entry name" value="Cadherin-like_domain"/>
</dbReference>
<dbReference type="InterPro" id="IPR013517">
    <property type="entry name" value="FG-GAP"/>
</dbReference>
<evidence type="ECO:0000313" key="4">
    <source>
        <dbReference type="EMBL" id="VFU18526.1"/>
    </source>
</evidence>
<proteinExistence type="predicted"/>